<sequence>MPSEFFYGDSEHEDDELWDEIRKSGPSSPSLPVIQPVQPVPERPSHNPFDGEFRHALCKNSGQAYEAPASILTPEFLVSPAGIPPAAQVAIPAAGVPPPLPPDATPAATSQRHNRGNAIYNGRIRPGVFRFPSSYPSSPAFCWKASPRMS</sequence>
<dbReference type="Proteomes" id="UP001303222">
    <property type="component" value="Unassembled WGS sequence"/>
</dbReference>
<evidence type="ECO:0000313" key="3">
    <source>
        <dbReference type="Proteomes" id="UP001303222"/>
    </source>
</evidence>
<protein>
    <submittedName>
        <fullName evidence="2">Uncharacterized protein</fullName>
    </submittedName>
</protein>
<feature type="region of interest" description="Disordered" evidence="1">
    <location>
        <begin position="1"/>
        <end position="51"/>
    </location>
</feature>
<reference evidence="2" key="2">
    <citation type="submission" date="2023-06" db="EMBL/GenBank/DDBJ databases">
        <authorList>
            <consortium name="Lawrence Berkeley National Laboratory"/>
            <person name="Mondo S.J."/>
            <person name="Hensen N."/>
            <person name="Bonometti L."/>
            <person name="Westerberg I."/>
            <person name="Brannstrom I.O."/>
            <person name="Guillou S."/>
            <person name="Cros-Aarteil S."/>
            <person name="Calhoun S."/>
            <person name="Haridas S."/>
            <person name="Kuo A."/>
            <person name="Pangilinan J."/>
            <person name="Riley R."/>
            <person name="Labutti K."/>
            <person name="Andreopoulos B."/>
            <person name="Lipzen A."/>
            <person name="Chen C."/>
            <person name="Yanf M."/>
            <person name="Daum C."/>
            <person name="Ng V."/>
            <person name="Clum A."/>
            <person name="Steindorff A."/>
            <person name="Ohm R."/>
            <person name="Martin F."/>
            <person name="Silar P."/>
            <person name="Natvig D."/>
            <person name="Lalanne C."/>
            <person name="Gautier V."/>
            <person name="Ament-Velasquez S.L."/>
            <person name="Kruys A."/>
            <person name="Hutchinson M.I."/>
            <person name="Powell A.J."/>
            <person name="Barry K."/>
            <person name="Miller A.N."/>
            <person name="Grigoriev I.V."/>
            <person name="Debuchy R."/>
            <person name="Gladieux P."/>
            <person name="Thoren M.H."/>
            <person name="Johannesson H."/>
        </authorList>
    </citation>
    <scope>NUCLEOTIDE SEQUENCE</scope>
    <source>
        <strain evidence="2">CBS 626.80</strain>
    </source>
</reference>
<accession>A0AAN6NUD0</accession>
<keyword evidence="3" id="KW-1185">Reference proteome</keyword>
<evidence type="ECO:0000256" key="1">
    <source>
        <dbReference type="SAM" id="MobiDB-lite"/>
    </source>
</evidence>
<feature type="region of interest" description="Disordered" evidence="1">
    <location>
        <begin position="97"/>
        <end position="118"/>
    </location>
</feature>
<organism evidence="2 3">
    <name type="scientific">Pseudoneurospora amorphoporcata</name>
    <dbReference type="NCBI Taxonomy" id="241081"/>
    <lineage>
        <taxon>Eukaryota</taxon>
        <taxon>Fungi</taxon>
        <taxon>Dikarya</taxon>
        <taxon>Ascomycota</taxon>
        <taxon>Pezizomycotina</taxon>
        <taxon>Sordariomycetes</taxon>
        <taxon>Sordariomycetidae</taxon>
        <taxon>Sordariales</taxon>
        <taxon>Sordariaceae</taxon>
        <taxon>Pseudoneurospora</taxon>
    </lineage>
</organism>
<dbReference type="EMBL" id="MU859193">
    <property type="protein sequence ID" value="KAK3950007.1"/>
    <property type="molecule type" value="Genomic_DNA"/>
</dbReference>
<gene>
    <name evidence="2" type="ORF">QBC32DRAFT_265525</name>
</gene>
<comment type="caution">
    <text evidence="2">The sequence shown here is derived from an EMBL/GenBank/DDBJ whole genome shotgun (WGS) entry which is preliminary data.</text>
</comment>
<name>A0AAN6NUD0_9PEZI</name>
<dbReference type="AlphaFoldDB" id="A0AAN6NUD0"/>
<reference evidence="2" key="1">
    <citation type="journal article" date="2023" name="Mol. Phylogenet. Evol.">
        <title>Genome-scale phylogeny and comparative genomics of the fungal order Sordariales.</title>
        <authorList>
            <person name="Hensen N."/>
            <person name="Bonometti L."/>
            <person name="Westerberg I."/>
            <person name="Brannstrom I.O."/>
            <person name="Guillou S."/>
            <person name="Cros-Aarteil S."/>
            <person name="Calhoun S."/>
            <person name="Haridas S."/>
            <person name="Kuo A."/>
            <person name="Mondo S."/>
            <person name="Pangilinan J."/>
            <person name="Riley R."/>
            <person name="LaButti K."/>
            <person name="Andreopoulos B."/>
            <person name="Lipzen A."/>
            <person name="Chen C."/>
            <person name="Yan M."/>
            <person name="Daum C."/>
            <person name="Ng V."/>
            <person name="Clum A."/>
            <person name="Steindorff A."/>
            <person name="Ohm R.A."/>
            <person name="Martin F."/>
            <person name="Silar P."/>
            <person name="Natvig D.O."/>
            <person name="Lalanne C."/>
            <person name="Gautier V."/>
            <person name="Ament-Velasquez S.L."/>
            <person name="Kruys A."/>
            <person name="Hutchinson M.I."/>
            <person name="Powell A.J."/>
            <person name="Barry K."/>
            <person name="Miller A.N."/>
            <person name="Grigoriev I.V."/>
            <person name="Debuchy R."/>
            <person name="Gladieux P."/>
            <person name="Hiltunen Thoren M."/>
            <person name="Johannesson H."/>
        </authorList>
    </citation>
    <scope>NUCLEOTIDE SEQUENCE</scope>
    <source>
        <strain evidence="2">CBS 626.80</strain>
    </source>
</reference>
<proteinExistence type="predicted"/>
<evidence type="ECO:0000313" key="2">
    <source>
        <dbReference type="EMBL" id="KAK3950007.1"/>
    </source>
</evidence>